<feature type="binding site" evidence="7">
    <location>
        <begin position="112"/>
        <end position="118"/>
    </location>
    <ligand>
        <name>ATP</name>
        <dbReference type="ChEBI" id="CHEBI:30616"/>
    </ligand>
</feature>
<evidence type="ECO:0000256" key="1">
    <source>
        <dbReference type="ARBA" id="ARBA00005898"/>
    </source>
</evidence>
<keyword evidence="3 7" id="KW-0133">Cell shape</keyword>
<comment type="function">
    <text evidence="7">Catalyzes the addition of an amino acid to the nucleotide precursor UDP-N-acetylmuramoyl-L-alanyl-D-glutamate (UMAG) in the biosynthesis of bacterial cell-wall peptidoglycan.</text>
</comment>
<reference evidence="12 13" key="1">
    <citation type="journal article" date="2015" name="Nature">
        <title>rRNA introns, odd ribosomes, and small enigmatic genomes across a large radiation of phyla.</title>
        <authorList>
            <person name="Brown C.T."/>
            <person name="Hug L.A."/>
            <person name="Thomas B.C."/>
            <person name="Sharon I."/>
            <person name="Castelle C.J."/>
            <person name="Singh A."/>
            <person name="Wilkins M.J."/>
            <person name="Williams K.H."/>
            <person name="Banfield J.F."/>
        </authorList>
    </citation>
    <scope>NUCLEOTIDE SEQUENCE [LARGE SCALE GENOMIC DNA]</scope>
</reference>
<evidence type="ECO:0000256" key="7">
    <source>
        <dbReference type="HAMAP-Rule" id="MF_00208"/>
    </source>
</evidence>
<dbReference type="GO" id="GO:0008360">
    <property type="term" value="P:regulation of cell shape"/>
    <property type="evidence" value="ECO:0007669"/>
    <property type="project" value="UniProtKB-KW"/>
</dbReference>
<evidence type="ECO:0000256" key="8">
    <source>
        <dbReference type="RuleBase" id="RU004135"/>
    </source>
</evidence>
<dbReference type="InterPro" id="IPR000713">
    <property type="entry name" value="Mur_ligase_N"/>
</dbReference>
<dbReference type="Pfam" id="PF08245">
    <property type="entry name" value="Mur_ligase_M"/>
    <property type="match status" value="1"/>
</dbReference>
<evidence type="ECO:0000256" key="2">
    <source>
        <dbReference type="ARBA" id="ARBA00022618"/>
    </source>
</evidence>
<evidence type="ECO:0000256" key="3">
    <source>
        <dbReference type="ARBA" id="ARBA00022960"/>
    </source>
</evidence>
<feature type="domain" description="Mur ligase N-terminal catalytic" evidence="9">
    <location>
        <begin position="23"/>
        <end position="98"/>
    </location>
</feature>
<dbReference type="SUPFAM" id="SSF53623">
    <property type="entry name" value="MurD-like peptide ligases, catalytic domain"/>
    <property type="match status" value="1"/>
</dbReference>
<dbReference type="HAMAP" id="MF_00208">
    <property type="entry name" value="MurE"/>
    <property type="match status" value="1"/>
</dbReference>
<gene>
    <name evidence="7" type="primary">murE</name>
    <name evidence="12" type="ORF">US53_C0026G0008</name>
</gene>
<evidence type="ECO:0000313" key="12">
    <source>
        <dbReference type="EMBL" id="KKQ37170.1"/>
    </source>
</evidence>
<dbReference type="Pfam" id="PF02875">
    <property type="entry name" value="Mur_ligase_C"/>
    <property type="match status" value="1"/>
</dbReference>
<dbReference type="GO" id="GO:0005524">
    <property type="term" value="F:ATP binding"/>
    <property type="evidence" value="ECO:0007669"/>
    <property type="project" value="UniProtKB-UniRule"/>
</dbReference>
<comment type="pathway">
    <text evidence="7 8">Cell wall biogenesis; peptidoglycan biosynthesis.</text>
</comment>
<dbReference type="InterPro" id="IPR013221">
    <property type="entry name" value="Mur_ligase_cen"/>
</dbReference>
<dbReference type="SUPFAM" id="SSF63418">
    <property type="entry name" value="MurE/MurF N-terminal domain"/>
    <property type="match status" value="1"/>
</dbReference>
<dbReference type="PANTHER" id="PTHR23135">
    <property type="entry name" value="MUR LIGASE FAMILY MEMBER"/>
    <property type="match status" value="1"/>
</dbReference>
<dbReference type="NCBIfam" id="NF001126">
    <property type="entry name" value="PRK00139.1-4"/>
    <property type="match status" value="1"/>
</dbReference>
<dbReference type="InterPro" id="IPR036565">
    <property type="entry name" value="Mur-like_cat_sf"/>
</dbReference>
<dbReference type="GO" id="GO:0016881">
    <property type="term" value="F:acid-amino acid ligase activity"/>
    <property type="evidence" value="ECO:0007669"/>
    <property type="project" value="UniProtKB-UniRule"/>
</dbReference>
<dbReference type="InterPro" id="IPR004101">
    <property type="entry name" value="Mur_ligase_C"/>
</dbReference>
<dbReference type="STRING" id="1618545.US53_C0026G0008"/>
<keyword evidence="6 7" id="KW-0961">Cell wall biogenesis/degradation</keyword>
<feature type="binding site" evidence="7">
    <location>
        <position position="191"/>
    </location>
    <ligand>
        <name>UDP-N-acetyl-alpha-D-muramoyl-L-alanyl-D-glutamate</name>
        <dbReference type="ChEBI" id="CHEBI:83900"/>
    </ligand>
</feature>
<dbReference type="Proteomes" id="UP000034591">
    <property type="component" value="Unassembled WGS sequence"/>
</dbReference>
<feature type="binding site" evidence="7">
    <location>
        <position position="183"/>
    </location>
    <ligand>
        <name>UDP-N-acetyl-alpha-D-muramoyl-L-alanyl-D-glutamate</name>
        <dbReference type="ChEBI" id="CHEBI:83900"/>
    </ligand>
</feature>
<evidence type="ECO:0000313" key="13">
    <source>
        <dbReference type="Proteomes" id="UP000034591"/>
    </source>
</evidence>
<feature type="binding site" evidence="7">
    <location>
        <position position="189"/>
    </location>
    <ligand>
        <name>UDP-N-acetyl-alpha-D-muramoyl-L-alanyl-D-glutamate</name>
        <dbReference type="ChEBI" id="CHEBI:83900"/>
    </ligand>
</feature>
<dbReference type="Gene3D" id="3.90.190.20">
    <property type="entry name" value="Mur ligase, C-terminal domain"/>
    <property type="match status" value="1"/>
</dbReference>
<dbReference type="Gene3D" id="3.40.1390.10">
    <property type="entry name" value="MurE/MurF, N-terminal domain"/>
    <property type="match status" value="1"/>
</dbReference>
<keyword evidence="7" id="KW-0067">ATP-binding</keyword>
<dbReference type="Gene3D" id="3.40.1190.10">
    <property type="entry name" value="Mur-like, catalytic domain"/>
    <property type="match status" value="1"/>
</dbReference>
<organism evidence="12 13">
    <name type="scientific">Candidatus Woesebacteria bacterium GW2011_GWA1_37_7</name>
    <dbReference type="NCBI Taxonomy" id="1618545"/>
    <lineage>
        <taxon>Bacteria</taxon>
        <taxon>Candidatus Woeseibacteriota</taxon>
    </lineage>
</organism>
<feature type="domain" description="Mur ligase central" evidence="11">
    <location>
        <begin position="110"/>
        <end position="311"/>
    </location>
</feature>
<name>A0A0G0HF66_9BACT</name>
<comment type="PTM">
    <text evidence="7">Carboxylation is probably crucial for Mg(2+) binding and, consequently, for the gamma-phosphate positioning of ATP.</text>
</comment>
<dbReference type="NCBIfam" id="TIGR01085">
    <property type="entry name" value="murE"/>
    <property type="match status" value="1"/>
</dbReference>
<comment type="subcellular location">
    <subcellularLocation>
        <location evidence="7 8">Cytoplasm</location>
    </subcellularLocation>
</comment>
<dbReference type="GO" id="GO:0000287">
    <property type="term" value="F:magnesium ion binding"/>
    <property type="evidence" value="ECO:0007669"/>
    <property type="project" value="UniProtKB-UniRule"/>
</dbReference>
<dbReference type="EC" id="6.3.2.-" evidence="7"/>
<dbReference type="GO" id="GO:0005737">
    <property type="term" value="C:cytoplasm"/>
    <property type="evidence" value="ECO:0007669"/>
    <property type="project" value="UniProtKB-SubCell"/>
</dbReference>
<feature type="binding site" evidence="7">
    <location>
        <position position="30"/>
    </location>
    <ligand>
        <name>UDP-N-acetyl-alpha-D-muramoyl-L-alanyl-D-glutamate</name>
        <dbReference type="ChEBI" id="CHEBI:83900"/>
    </ligand>
</feature>
<comment type="similarity">
    <text evidence="1 7">Belongs to the MurCDEF family. MurE subfamily.</text>
</comment>
<comment type="caution">
    <text evidence="7">Lacks conserved residue(s) required for the propagation of feature annotation.</text>
</comment>
<evidence type="ECO:0000259" key="11">
    <source>
        <dbReference type="Pfam" id="PF08245"/>
    </source>
</evidence>
<proteinExistence type="inferred from homology"/>
<protein>
    <recommendedName>
        <fullName evidence="7">UDP-N-acetylmuramyl-tripeptide synthetase</fullName>
        <ecNumber evidence="7">6.3.2.-</ecNumber>
    </recommendedName>
    <alternativeName>
        <fullName evidence="7">UDP-MurNAc-tripeptide synthetase</fullName>
    </alternativeName>
</protein>
<evidence type="ECO:0000256" key="5">
    <source>
        <dbReference type="ARBA" id="ARBA00023306"/>
    </source>
</evidence>
<keyword evidence="7" id="KW-0547">Nucleotide-binding</keyword>
<dbReference type="AlphaFoldDB" id="A0A0G0HF66"/>
<dbReference type="UniPathway" id="UPA00219"/>
<evidence type="ECO:0000256" key="4">
    <source>
        <dbReference type="ARBA" id="ARBA00022984"/>
    </source>
</evidence>
<sequence>MKLSILLRSLPDKKVHNFQQVNIRSITDDSRKVVTGSLFVAVKGLTVDGHDFILKAIERGAKVIVGEKIFISTKIVGVTYIKVNNTRRALGFLASSFYGNPSKKLKVIGITGTDGKTTTASLIYQILVSSGEAVGLISTIGAKIGTNNMDTGFHVTSPDSVSLHRMLRDMVRRNCKYAVLEVTSHGLDQERISGVRFDSAVLTNITHEHLDYHKTRKAYINAKAKLFSRVERAVVLNKDDESYEYIQKVVPEKVKILAYGSIIKNADYFSENIRNLSKGTLFELMDGKRIISLRTRLIGNYNISNILAAVTISRYYKVSFDDIKDALSHFKAPQGRLERIKSGKDFEVYIDFAHTPNSLEKILSTLKVKLEIQDRQGRLIAIFGCAGERDIAKRVLMGEISARIADISIFTAEDPRHENVRDIISQMIKGALKGGAKEIRTTKGGELKKLKNKQYVFIEIPERGHAISITINKVARSGDIVVICGKGHEKSMAYNGVEYPWSDKEAVKIALKGRVKVIEHLKS</sequence>
<evidence type="ECO:0000256" key="6">
    <source>
        <dbReference type="ARBA" id="ARBA00023316"/>
    </source>
</evidence>
<comment type="cofactor">
    <cofactor evidence="7">
        <name>Mg(2+)</name>
        <dbReference type="ChEBI" id="CHEBI:18420"/>
    </cofactor>
</comment>
<accession>A0A0G0HF66</accession>
<keyword evidence="7" id="KW-0963">Cytoplasm</keyword>
<keyword evidence="7" id="KW-0460">Magnesium</keyword>
<dbReference type="GO" id="GO:0071555">
    <property type="term" value="P:cell wall organization"/>
    <property type="evidence" value="ECO:0007669"/>
    <property type="project" value="UniProtKB-KW"/>
</dbReference>
<keyword evidence="4 7" id="KW-0573">Peptidoglycan synthesis</keyword>
<feature type="domain" description="Mur ligase C-terminal" evidence="10">
    <location>
        <begin position="335"/>
        <end position="487"/>
    </location>
</feature>
<dbReference type="EMBL" id="LBTI01000026">
    <property type="protein sequence ID" value="KKQ37170.1"/>
    <property type="molecule type" value="Genomic_DNA"/>
</dbReference>
<evidence type="ECO:0000259" key="9">
    <source>
        <dbReference type="Pfam" id="PF01225"/>
    </source>
</evidence>
<dbReference type="InterPro" id="IPR036615">
    <property type="entry name" value="Mur_ligase_C_dom_sf"/>
</dbReference>
<dbReference type="GO" id="GO:0009252">
    <property type="term" value="P:peptidoglycan biosynthetic process"/>
    <property type="evidence" value="ECO:0007669"/>
    <property type="project" value="UniProtKB-UniRule"/>
</dbReference>
<dbReference type="GO" id="GO:0051301">
    <property type="term" value="P:cell division"/>
    <property type="evidence" value="ECO:0007669"/>
    <property type="project" value="UniProtKB-KW"/>
</dbReference>
<dbReference type="SUPFAM" id="SSF53244">
    <property type="entry name" value="MurD-like peptide ligases, peptide-binding domain"/>
    <property type="match status" value="1"/>
</dbReference>
<keyword evidence="5 7" id="KW-0131">Cell cycle</keyword>
<keyword evidence="2 7" id="KW-0132">Cell division</keyword>
<dbReference type="PANTHER" id="PTHR23135:SF4">
    <property type="entry name" value="UDP-N-ACETYLMURAMOYL-L-ALANYL-D-GLUTAMATE--2,6-DIAMINOPIMELATE LIGASE MURE HOMOLOG, CHLOROPLASTIC"/>
    <property type="match status" value="1"/>
</dbReference>
<comment type="caution">
    <text evidence="12">The sequence shown here is derived from an EMBL/GenBank/DDBJ whole genome shotgun (WGS) entry which is preliminary data.</text>
</comment>
<dbReference type="Pfam" id="PF01225">
    <property type="entry name" value="Mur_ligase"/>
    <property type="match status" value="1"/>
</dbReference>
<feature type="modified residue" description="N6-carboxylysine" evidence="7">
    <location>
        <position position="223"/>
    </location>
</feature>
<dbReference type="InterPro" id="IPR035911">
    <property type="entry name" value="MurE/MurF_N"/>
</dbReference>
<keyword evidence="7" id="KW-0436">Ligase</keyword>
<dbReference type="InterPro" id="IPR005761">
    <property type="entry name" value="UDP-N-AcMur-Glu-dNH2Pim_ligase"/>
</dbReference>
<evidence type="ECO:0000259" key="10">
    <source>
        <dbReference type="Pfam" id="PF02875"/>
    </source>
</evidence>